<evidence type="ECO:0000256" key="1">
    <source>
        <dbReference type="ARBA" id="ARBA00005194"/>
    </source>
</evidence>
<comment type="function">
    <text evidence="11">Involved in the type II fatty acid elongation cycle. Catalyzes the elongation of a wide range of acyl-ACP by the addition of two carbons from malonyl-ACP to an acyl acceptor. Can efficiently catalyze the conversion of palmitoleoyl-ACP (cis-hexadec-9-enoyl-ACP) to cis-vaccenoyl-ACP (cis-octadec-11-enoyl-ACP), an essential step in the thermal regulation of fatty acid composition.</text>
</comment>
<comment type="catalytic activity">
    <reaction evidence="11">
        <text>a fatty acyl-[ACP] + malonyl-[ACP] + H(+) = a 3-oxoacyl-[ACP] + holo-[ACP] + CO2</text>
        <dbReference type="Rhea" id="RHEA:22836"/>
        <dbReference type="Rhea" id="RHEA-COMP:9623"/>
        <dbReference type="Rhea" id="RHEA-COMP:9685"/>
        <dbReference type="Rhea" id="RHEA-COMP:9916"/>
        <dbReference type="Rhea" id="RHEA-COMP:14125"/>
        <dbReference type="ChEBI" id="CHEBI:15378"/>
        <dbReference type="ChEBI" id="CHEBI:16526"/>
        <dbReference type="ChEBI" id="CHEBI:64479"/>
        <dbReference type="ChEBI" id="CHEBI:78449"/>
        <dbReference type="ChEBI" id="CHEBI:78776"/>
        <dbReference type="ChEBI" id="CHEBI:138651"/>
    </reaction>
</comment>
<sequence>MEFKRVVITGVGTVNPLGNTVNDFWENLKNGVSGAAPITRFDASKHRTQFACEVKNFDVEEYVERKEARKYDLYTQYAMAAATQAMDDSGLNLDEIDHDRAGVIWGAGIGGLQTFYEETKNYREENPRFSPFFIPKMIANIAGGLISIKYHFRGPNFTTVTACASASHAMIEAFNMIRLGKAKIMITGGSEAAVNQAGVAGFNSMRAISTRNDDPKTASRPFDKDRDGFVIGEGSGAFIFEEYESAKKRGAKIYAEMIGGGMSADAYHMTAPDPEGHGAQLVMKWALEDAGILPENVDYINVHGTSTPLGDIAESKAIQKAFGEHALKISISSTKSMTGHLLGAAGAVEGLACIQAMREGIIPPTINHFTDDPEIDNRLDFTFNVAKERPVNIAVSNTFGFGGHNATLVFKKF</sequence>
<evidence type="ECO:0000256" key="11">
    <source>
        <dbReference type="PIRNR" id="PIRNR000447"/>
    </source>
</evidence>
<reference evidence="15 16" key="1">
    <citation type="submission" date="2016-11" db="EMBL/GenBank/DDBJ databases">
        <authorList>
            <person name="Jaros S."/>
            <person name="Januszkiewicz K."/>
            <person name="Wedrychowicz H."/>
        </authorList>
    </citation>
    <scope>NUCLEOTIDE SEQUENCE [LARGE SCALE GENOMIC DNA]</scope>
    <source>
        <strain evidence="15 16">DSM 26910</strain>
    </source>
</reference>
<dbReference type="PROSITE" id="PS52004">
    <property type="entry name" value="KS3_2"/>
    <property type="match status" value="1"/>
</dbReference>
<dbReference type="NCBIfam" id="NF005589">
    <property type="entry name" value="PRK07314.1"/>
    <property type="match status" value="1"/>
</dbReference>
<keyword evidence="5 11" id="KW-0444">Lipid biosynthesis</keyword>
<dbReference type="OrthoDB" id="9808669at2"/>
<dbReference type="InterPro" id="IPR000794">
    <property type="entry name" value="Beta-ketoacyl_synthase"/>
</dbReference>
<dbReference type="UniPathway" id="UPA00094"/>
<dbReference type="InterPro" id="IPR018201">
    <property type="entry name" value="Ketoacyl_synth_AS"/>
</dbReference>
<evidence type="ECO:0000313" key="16">
    <source>
        <dbReference type="Proteomes" id="UP000184164"/>
    </source>
</evidence>
<dbReference type="AlphaFoldDB" id="A0A1M5BB91"/>
<dbReference type="GO" id="GO:0005829">
    <property type="term" value="C:cytosol"/>
    <property type="evidence" value="ECO:0007669"/>
    <property type="project" value="TreeGrafter"/>
</dbReference>
<keyword evidence="9 11" id="KW-0275">Fatty acid biosynthesis</keyword>
<dbReference type="GO" id="GO:0004315">
    <property type="term" value="F:3-oxoacyl-[acyl-carrier-protein] synthase activity"/>
    <property type="evidence" value="ECO:0007669"/>
    <property type="project" value="UniProtKB-UniRule"/>
</dbReference>
<dbReference type="InterPro" id="IPR017568">
    <property type="entry name" value="3-oxoacyl-ACP_synth-2"/>
</dbReference>
<dbReference type="Pfam" id="PF00109">
    <property type="entry name" value="ketoacyl-synt"/>
    <property type="match status" value="1"/>
</dbReference>
<dbReference type="EMBL" id="FQUM01000005">
    <property type="protein sequence ID" value="SHF39831.1"/>
    <property type="molecule type" value="Genomic_DNA"/>
</dbReference>
<feature type="domain" description="Ketosynthase family 3 (KS3)" evidence="14">
    <location>
        <begin position="3"/>
        <end position="412"/>
    </location>
</feature>
<dbReference type="FunFam" id="3.40.47.10:FF:000009">
    <property type="entry name" value="3-oxoacyl-[acyl-carrier-protein] synthase 2"/>
    <property type="match status" value="1"/>
</dbReference>
<dbReference type="PROSITE" id="PS00606">
    <property type="entry name" value="KS3_1"/>
    <property type="match status" value="1"/>
</dbReference>
<keyword evidence="16" id="KW-1185">Reference proteome</keyword>
<evidence type="ECO:0000259" key="14">
    <source>
        <dbReference type="PROSITE" id="PS52004"/>
    </source>
</evidence>
<accession>A0A1M5BB91</accession>
<comment type="pathway">
    <text evidence="1 11">Lipid metabolism; fatty acid biosynthesis.</text>
</comment>
<evidence type="ECO:0000256" key="12">
    <source>
        <dbReference type="PIRSR" id="PIRSR000447-1"/>
    </source>
</evidence>
<feature type="active site" description="For beta-ketoacyl synthase activity" evidence="12">
    <location>
        <position position="163"/>
    </location>
</feature>
<proteinExistence type="inferred from homology"/>
<name>A0A1M5BB91_9BACT</name>
<gene>
    <name evidence="15" type="ORF">SAMN05444274_10573</name>
</gene>
<evidence type="ECO:0000256" key="4">
    <source>
        <dbReference type="ARBA" id="ARBA00014657"/>
    </source>
</evidence>
<dbReference type="InterPro" id="IPR014031">
    <property type="entry name" value="Ketoacyl_synth_C"/>
</dbReference>
<evidence type="ECO:0000256" key="6">
    <source>
        <dbReference type="ARBA" id="ARBA00022679"/>
    </source>
</evidence>
<dbReference type="STRING" id="1484053.SAMN05444274_10573"/>
<dbReference type="SMART" id="SM00825">
    <property type="entry name" value="PKS_KS"/>
    <property type="match status" value="1"/>
</dbReference>
<dbReference type="PANTHER" id="PTHR11712:SF336">
    <property type="entry name" value="3-OXOACYL-[ACYL-CARRIER-PROTEIN] SYNTHASE, MITOCHONDRIAL"/>
    <property type="match status" value="1"/>
</dbReference>
<dbReference type="InterPro" id="IPR016039">
    <property type="entry name" value="Thiolase-like"/>
</dbReference>
<evidence type="ECO:0000256" key="13">
    <source>
        <dbReference type="RuleBase" id="RU003694"/>
    </source>
</evidence>
<dbReference type="InterPro" id="IPR014030">
    <property type="entry name" value="Ketoacyl_synth_N"/>
</dbReference>
<keyword evidence="7" id="KW-0276">Fatty acid metabolism</keyword>
<keyword evidence="6 11" id="KW-0808">Transferase</keyword>
<comment type="similarity">
    <text evidence="2 11 13">Belongs to the thiolase-like superfamily. Beta-ketoacyl-ACP synthases family.</text>
</comment>
<keyword evidence="10 11" id="KW-0012">Acyltransferase</keyword>
<evidence type="ECO:0000256" key="7">
    <source>
        <dbReference type="ARBA" id="ARBA00022832"/>
    </source>
</evidence>
<organism evidence="15 16">
    <name type="scientific">Mariniphaga anaerophila</name>
    <dbReference type="NCBI Taxonomy" id="1484053"/>
    <lineage>
        <taxon>Bacteria</taxon>
        <taxon>Pseudomonadati</taxon>
        <taxon>Bacteroidota</taxon>
        <taxon>Bacteroidia</taxon>
        <taxon>Marinilabiliales</taxon>
        <taxon>Prolixibacteraceae</taxon>
        <taxon>Mariniphaga</taxon>
    </lineage>
</organism>
<dbReference type="RefSeq" id="WP_073001858.1">
    <property type="nucleotide sequence ID" value="NZ_FQUM01000005.1"/>
</dbReference>
<evidence type="ECO:0000313" key="15">
    <source>
        <dbReference type="EMBL" id="SHF39831.1"/>
    </source>
</evidence>
<dbReference type="InterPro" id="IPR020841">
    <property type="entry name" value="PKS_Beta-ketoAc_synthase_dom"/>
</dbReference>
<dbReference type="PIRSF" id="PIRSF000447">
    <property type="entry name" value="KAS_II"/>
    <property type="match status" value="1"/>
</dbReference>
<comment type="catalytic activity">
    <reaction evidence="11">
        <text>(9Z)-hexadecenoyl-[ACP] + malonyl-[ACP] + H(+) = 3-oxo-(11Z)-octadecenoyl-[ACP] + holo-[ACP] + CO2</text>
        <dbReference type="Rhea" id="RHEA:55040"/>
        <dbReference type="Rhea" id="RHEA-COMP:9623"/>
        <dbReference type="Rhea" id="RHEA-COMP:9685"/>
        <dbReference type="Rhea" id="RHEA-COMP:10800"/>
        <dbReference type="Rhea" id="RHEA-COMP:14074"/>
        <dbReference type="ChEBI" id="CHEBI:15378"/>
        <dbReference type="ChEBI" id="CHEBI:16526"/>
        <dbReference type="ChEBI" id="CHEBI:64479"/>
        <dbReference type="ChEBI" id="CHEBI:78449"/>
        <dbReference type="ChEBI" id="CHEBI:83989"/>
        <dbReference type="ChEBI" id="CHEBI:138538"/>
        <dbReference type="EC" id="2.3.1.179"/>
    </reaction>
</comment>
<dbReference type="Gene3D" id="3.40.47.10">
    <property type="match status" value="1"/>
</dbReference>
<evidence type="ECO:0000256" key="9">
    <source>
        <dbReference type="ARBA" id="ARBA00023160"/>
    </source>
</evidence>
<dbReference type="CDD" id="cd00834">
    <property type="entry name" value="KAS_I_II"/>
    <property type="match status" value="1"/>
</dbReference>
<evidence type="ECO:0000256" key="8">
    <source>
        <dbReference type="ARBA" id="ARBA00023098"/>
    </source>
</evidence>
<evidence type="ECO:0000256" key="3">
    <source>
        <dbReference type="ARBA" id="ARBA00012356"/>
    </source>
</evidence>
<dbReference type="Proteomes" id="UP000184164">
    <property type="component" value="Unassembled WGS sequence"/>
</dbReference>
<dbReference type="Pfam" id="PF02801">
    <property type="entry name" value="Ketoacyl-synt_C"/>
    <property type="match status" value="1"/>
</dbReference>
<dbReference type="EC" id="2.3.1.179" evidence="3 11"/>
<evidence type="ECO:0000256" key="10">
    <source>
        <dbReference type="ARBA" id="ARBA00023315"/>
    </source>
</evidence>
<dbReference type="SUPFAM" id="SSF53901">
    <property type="entry name" value="Thiolase-like"/>
    <property type="match status" value="2"/>
</dbReference>
<keyword evidence="8" id="KW-0443">Lipid metabolism</keyword>
<dbReference type="PANTHER" id="PTHR11712">
    <property type="entry name" value="POLYKETIDE SYNTHASE-RELATED"/>
    <property type="match status" value="1"/>
</dbReference>
<evidence type="ECO:0000256" key="5">
    <source>
        <dbReference type="ARBA" id="ARBA00022516"/>
    </source>
</evidence>
<protein>
    <recommendedName>
        <fullName evidence="4 11">3-oxoacyl-[acyl-carrier-protein] synthase 2</fullName>
        <ecNumber evidence="3 11">2.3.1.179</ecNumber>
    </recommendedName>
</protein>
<evidence type="ECO:0000256" key="2">
    <source>
        <dbReference type="ARBA" id="ARBA00008467"/>
    </source>
</evidence>
<dbReference type="GO" id="GO:0006633">
    <property type="term" value="P:fatty acid biosynthetic process"/>
    <property type="evidence" value="ECO:0007669"/>
    <property type="project" value="UniProtKB-UniRule"/>
</dbReference>
<dbReference type="NCBIfam" id="TIGR03150">
    <property type="entry name" value="fabF"/>
    <property type="match status" value="1"/>
</dbReference>